<evidence type="ECO:0000313" key="2">
    <source>
        <dbReference type="Proteomes" id="UP000283680"/>
    </source>
</evidence>
<protein>
    <submittedName>
        <fullName evidence="1">Uncharacterized protein</fullName>
    </submittedName>
</protein>
<sequence length="72" mass="8492">MQIEAFPSWSVVEKRNHKYEFAEKIEPSCSIIYIENPSFNKEQSQKYAIEILQDFIQNKLQYTSKNGMPTTT</sequence>
<dbReference type="GeneID" id="93445329"/>
<organism evidence="1 2">
    <name type="scientific">Bacteroides uniformis</name>
    <dbReference type="NCBI Taxonomy" id="820"/>
    <lineage>
        <taxon>Bacteria</taxon>
        <taxon>Pseudomonadati</taxon>
        <taxon>Bacteroidota</taxon>
        <taxon>Bacteroidia</taxon>
        <taxon>Bacteroidales</taxon>
        <taxon>Bacteroidaceae</taxon>
        <taxon>Bacteroides</taxon>
    </lineage>
</organism>
<proteinExistence type="predicted"/>
<dbReference type="RefSeq" id="WP_007834817.1">
    <property type="nucleotide sequence ID" value="NZ_JAQNRV010000010.1"/>
</dbReference>
<dbReference type="AlphaFoldDB" id="A0A412BDE4"/>
<evidence type="ECO:0000313" key="1">
    <source>
        <dbReference type="EMBL" id="RGQ51568.1"/>
    </source>
</evidence>
<reference evidence="1 2" key="1">
    <citation type="submission" date="2018-08" db="EMBL/GenBank/DDBJ databases">
        <title>A genome reference for cultivated species of the human gut microbiota.</title>
        <authorList>
            <person name="Zou Y."/>
            <person name="Xue W."/>
            <person name="Luo G."/>
        </authorList>
    </citation>
    <scope>NUCLEOTIDE SEQUENCE [LARGE SCALE GENOMIC DNA]</scope>
    <source>
        <strain evidence="1 2">AF28-11</strain>
    </source>
</reference>
<dbReference type="Proteomes" id="UP000283680">
    <property type="component" value="Unassembled WGS sequence"/>
</dbReference>
<gene>
    <name evidence="1" type="ORF">DWY92_10430</name>
</gene>
<comment type="caution">
    <text evidence="1">The sequence shown here is derived from an EMBL/GenBank/DDBJ whole genome shotgun (WGS) entry which is preliminary data.</text>
</comment>
<dbReference type="EMBL" id="QRTH01000004">
    <property type="protein sequence ID" value="RGQ51568.1"/>
    <property type="molecule type" value="Genomic_DNA"/>
</dbReference>
<accession>A0A412BDE4</accession>
<name>A0A412BDE4_BACUN</name>